<dbReference type="PANTHER" id="PTHR43316:SF3">
    <property type="entry name" value="HALOACID DEHALOGENASE, TYPE II (AFU_ORTHOLOGUE AFUA_2G07750)-RELATED"/>
    <property type="match status" value="1"/>
</dbReference>
<protein>
    <submittedName>
        <fullName evidence="3">Haloacid type II</fullName>
    </submittedName>
</protein>
<name>A0A286UF20_9AGAM</name>
<accession>A0A286UF20</accession>
<proteinExistence type="inferred from homology"/>
<dbReference type="EMBL" id="NBII01000006">
    <property type="protein sequence ID" value="PAV18084.1"/>
    <property type="molecule type" value="Genomic_DNA"/>
</dbReference>
<comment type="similarity">
    <text evidence="1">Belongs to the HAD-like hydrolase superfamily. S-2-haloalkanoic acid dehalogenase family.</text>
</comment>
<evidence type="ECO:0000256" key="2">
    <source>
        <dbReference type="ARBA" id="ARBA00022801"/>
    </source>
</evidence>
<comment type="caution">
    <text evidence="3">The sequence shown here is derived from an EMBL/GenBank/DDBJ whole genome shotgun (WGS) entry which is preliminary data.</text>
</comment>
<dbReference type="PRINTS" id="PR00413">
    <property type="entry name" value="HADHALOGNASE"/>
</dbReference>
<dbReference type="SUPFAM" id="SSF56784">
    <property type="entry name" value="HAD-like"/>
    <property type="match status" value="1"/>
</dbReference>
<gene>
    <name evidence="3" type="ORF">PNOK_0657000</name>
</gene>
<dbReference type="InterPro" id="IPR051540">
    <property type="entry name" value="S-2-haloacid_dehalogenase"/>
</dbReference>
<dbReference type="Proteomes" id="UP000217199">
    <property type="component" value="Unassembled WGS sequence"/>
</dbReference>
<dbReference type="NCBIfam" id="TIGR01493">
    <property type="entry name" value="HAD-SF-IA-v2"/>
    <property type="match status" value="1"/>
</dbReference>
<dbReference type="InterPro" id="IPR006439">
    <property type="entry name" value="HAD-SF_hydro_IA"/>
</dbReference>
<dbReference type="InterPro" id="IPR036412">
    <property type="entry name" value="HAD-like_sf"/>
</dbReference>
<evidence type="ECO:0000313" key="3">
    <source>
        <dbReference type="EMBL" id="PAV18084.1"/>
    </source>
</evidence>
<organism evidence="3 4">
    <name type="scientific">Pyrrhoderma noxium</name>
    <dbReference type="NCBI Taxonomy" id="2282107"/>
    <lineage>
        <taxon>Eukaryota</taxon>
        <taxon>Fungi</taxon>
        <taxon>Dikarya</taxon>
        <taxon>Basidiomycota</taxon>
        <taxon>Agaricomycotina</taxon>
        <taxon>Agaricomycetes</taxon>
        <taxon>Hymenochaetales</taxon>
        <taxon>Hymenochaetaceae</taxon>
        <taxon>Pyrrhoderma</taxon>
    </lineage>
</organism>
<dbReference type="InterPro" id="IPR023198">
    <property type="entry name" value="PGP-like_dom2"/>
</dbReference>
<dbReference type="GO" id="GO:0019120">
    <property type="term" value="F:hydrolase activity, acting on acid halide bonds, in C-halide compounds"/>
    <property type="evidence" value="ECO:0007669"/>
    <property type="project" value="InterPro"/>
</dbReference>
<dbReference type="InParanoid" id="A0A286UF20"/>
<dbReference type="Gene3D" id="1.10.150.240">
    <property type="entry name" value="Putative phosphatase, domain 2"/>
    <property type="match status" value="1"/>
</dbReference>
<keyword evidence="2" id="KW-0378">Hydrolase</keyword>
<evidence type="ECO:0000256" key="1">
    <source>
        <dbReference type="ARBA" id="ARBA00008106"/>
    </source>
</evidence>
<dbReference type="PANTHER" id="PTHR43316">
    <property type="entry name" value="HYDROLASE, HALOACID DELAHOGENASE-RELATED"/>
    <property type="match status" value="1"/>
</dbReference>
<sequence length="243" mass="26916">MTSKYVQTLAFDVYGTLCDTASISSAIAKYLSIERDRANVVSSTWRIYQLEYTWRMNSMNIYEPFDIVTRNSLVHTLKELQIPFTEEAVQDILESYNKLACFPETLDALRQLQGLENVKIIIFSNGTYSMVKQALQEAGLSSLYEDIFVADSIKCYKPDPAIYNGLLSLANQGGGSASNNCWLVSGNPFDITGALSCGLKAIWVDRAHKGWSDSLLGISPSAKRPTSIVNSLEDIAQIFQGPV</sequence>
<dbReference type="InterPro" id="IPR006328">
    <property type="entry name" value="2-HAD"/>
</dbReference>
<dbReference type="Gene3D" id="3.40.50.1000">
    <property type="entry name" value="HAD superfamily/HAD-like"/>
    <property type="match status" value="1"/>
</dbReference>
<dbReference type="AlphaFoldDB" id="A0A286UF20"/>
<dbReference type="GO" id="GO:0016791">
    <property type="term" value="F:phosphatase activity"/>
    <property type="evidence" value="ECO:0007669"/>
    <property type="project" value="UniProtKB-ARBA"/>
</dbReference>
<dbReference type="InterPro" id="IPR023214">
    <property type="entry name" value="HAD_sf"/>
</dbReference>
<dbReference type="OrthoDB" id="3256520at2759"/>
<dbReference type="SFLD" id="SFLDG01129">
    <property type="entry name" value="C1.5:_HAD__Beta-PGM__Phosphata"/>
    <property type="match status" value="1"/>
</dbReference>
<dbReference type="NCBIfam" id="TIGR01428">
    <property type="entry name" value="HAD_type_II"/>
    <property type="match status" value="1"/>
</dbReference>
<dbReference type="Pfam" id="PF00702">
    <property type="entry name" value="Hydrolase"/>
    <property type="match status" value="1"/>
</dbReference>
<reference evidence="3 4" key="1">
    <citation type="journal article" date="2017" name="Mol. Ecol.">
        <title>Comparative and population genomic landscape of Phellinus noxius: A hypervariable fungus causing root rot in trees.</title>
        <authorList>
            <person name="Chung C.L."/>
            <person name="Lee T.J."/>
            <person name="Akiba M."/>
            <person name="Lee H.H."/>
            <person name="Kuo T.H."/>
            <person name="Liu D."/>
            <person name="Ke H.M."/>
            <person name="Yokoi T."/>
            <person name="Roa M.B."/>
            <person name="Lu M.J."/>
            <person name="Chang Y.Y."/>
            <person name="Ann P.J."/>
            <person name="Tsai J.N."/>
            <person name="Chen C.Y."/>
            <person name="Tzean S.S."/>
            <person name="Ota Y."/>
            <person name="Hattori T."/>
            <person name="Sahashi N."/>
            <person name="Liou R.F."/>
            <person name="Kikuchi T."/>
            <person name="Tsai I.J."/>
        </authorList>
    </citation>
    <scope>NUCLEOTIDE SEQUENCE [LARGE SCALE GENOMIC DNA]</scope>
    <source>
        <strain evidence="3 4">FFPRI411160</strain>
    </source>
</reference>
<evidence type="ECO:0000313" key="4">
    <source>
        <dbReference type="Proteomes" id="UP000217199"/>
    </source>
</evidence>
<dbReference type="SFLD" id="SFLDS00003">
    <property type="entry name" value="Haloacid_Dehalogenase"/>
    <property type="match status" value="1"/>
</dbReference>
<keyword evidence="4" id="KW-1185">Reference proteome</keyword>
<dbReference type="STRING" id="2282107.A0A286UF20"/>